<proteinExistence type="predicted"/>
<reference evidence="3" key="1">
    <citation type="journal article" date="2021" name="Environ. Microbiol.">
        <title>Genomic characterization of three novel Desulfobacterota classes expand the metabolic and phylogenetic diversity of the phylum.</title>
        <authorList>
            <person name="Murphy C.L."/>
            <person name="Biggerstaff J."/>
            <person name="Eichhorn A."/>
            <person name="Ewing E."/>
            <person name="Shahan R."/>
            <person name="Soriano D."/>
            <person name="Stewart S."/>
            <person name="VanMol K."/>
            <person name="Walker R."/>
            <person name="Walters P."/>
            <person name="Elshahed M.S."/>
            <person name="Youssef N.H."/>
        </authorList>
    </citation>
    <scope>NUCLEOTIDE SEQUENCE</scope>
    <source>
        <strain evidence="3">Zod_Metabat.24</strain>
    </source>
</reference>
<name>A0A9D8KCH7_9DELT</name>
<evidence type="ECO:0000259" key="2">
    <source>
        <dbReference type="PROSITE" id="PS50902"/>
    </source>
</evidence>
<dbReference type="InterPro" id="IPR052200">
    <property type="entry name" value="Protoporphyrinogen_IX_DH"/>
</dbReference>
<dbReference type="PROSITE" id="PS50902">
    <property type="entry name" value="FLAVODOXIN_LIKE"/>
    <property type="match status" value="1"/>
</dbReference>
<dbReference type="Pfam" id="PF12641">
    <property type="entry name" value="Flavodoxin_3"/>
    <property type="match status" value="1"/>
</dbReference>
<dbReference type="Gene3D" id="3.40.50.360">
    <property type="match status" value="1"/>
</dbReference>
<protein>
    <recommendedName>
        <fullName evidence="2">Flavodoxin-like domain-containing protein</fullName>
    </recommendedName>
</protein>
<accession>A0A9D8KCH7</accession>
<evidence type="ECO:0000313" key="4">
    <source>
        <dbReference type="Proteomes" id="UP000809273"/>
    </source>
</evidence>
<reference evidence="3" key="2">
    <citation type="submission" date="2021-01" db="EMBL/GenBank/DDBJ databases">
        <authorList>
            <person name="Hahn C.R."/>
            <person name="Youssef N.H."/>
            <person name="Elshahed M."/>
        </authorList>
    </citation>
    <scope>NUCLEOTIDE SEQUENCE</scope>
    <source>
        <strain evidence="3">Zod_Metabat.24</strain>
    </source>
</reference>
<dbReference type="AlphaFoldDB" id="A0A9D8KCH7"/>
<feature type="compositionally biased region" description="Basic and acidic residues" evidence="1">
    <location>
        <begin position="163"/>
        <end position="175"/>
    </location>
</feature>
<feature type="region of interest" description="Disordered" evidence="1">
    <location>
        <begin position="137"/>
        <end position="175"/>
    </location>
</feature>
<evidence type="ECO:0000313" key="3">
    <source>
        <dbReference type="EMBL" id="MBN1571988.1"/>
    </source>
</evidence>
<sequence>MKVLIAYTTGTGNTEKIAGAILGGVEASHDAEIKRLEDVRAEDVKAFDLVFLGSPIHAGGLSAAAGEFLNALPDSPGFRLAGFVTHASGVYERKEGFDRGINAFSDAAKAKGIEYLGCFDCRGRLDPNIRPMVQQAKKIPDDEWAKRMEKLDKHPDEEDERAAEDFAREVVSKVR</sequence>
<dbReference type="GO" id="GO:0070819">
    <property type="term" value="F:menaquinone-dependent protoporphyrinogen oxidase activity"/>
    <property type="evidence" value="ECO:0007669"/>
    <property type="project" value="TreeGrafter"/>
</dbReference>
<dbReference type="InterPro" id="IPR029039">
    <property type="entry name" value="Flavoprotein-like_sf"/>
</dbReference>
<organism evidence="3 4">
    <name type="scientific">Candidatus Zymogenus saltonus</name>
    <dbReference type="NCBI Taxonomy" id="2844893"/>
    <lineage>
        <taxon>Bacteria</taxon>
        <taxon>Deltaproteobacteria</taxon>
        <taxon>Candidatus Zymogenia</taxon>
        <taxon>Candidatus Zymogeniales</taxon>
        <taxon>Candidatus Zymogenaceae</taxon>
        <taxon>Candidatus Zymogenus</taxon>
    </lineage>
</organism>
<dbReference type="GO" id="GO:0006783">
    <property type="term" value="P:heme biosynthetic process"/>
    <property type="evidence" value="ECO:0007669"/>
    <property type="project" value="TreeGrafter"/>
</dbReference>
<dbReference type="SUPFAM" id="SSF52218">
    <property type="entry name" value="Flavoproteins"/>
    <property type="match status" value="1"/>
</dbReference>
<comment type="caution">
    <text evidence="3">The sequence shown here is derived from an EMBL/GenBank/DDBJ whole genome shotgun (WGS) entry which is preliminary data.</text>
</comment>
<gene>
    <name evidence="3" type="ORF">JW984_02200</name>
</gene>
<feature type="compositionally biased region" description="Basic and acidic residues" evidence="1">
    <location>
        <begin position="138"/>
        <end position="156"/>
    </location>
</feature>
<dbReference type="EMBL" id="JAFGIX010000010">
    <property type="protein sequence ID" value="MBN1571988.1"/>
    <property type="molecule type" value="Genomic_DNA"/>
</dbReference>
<dbReference type="InterPro" id="IPR008254">
    <property type="entry name" value="Flavodoxin/NO_synth"/>
</dbReference>
<dbReference type="PANTHER" id="PTHR38030">
    <property type="entry name" value="PROTOPORPHYRINOGEN IX DEHYDROGENASE [MENAQUINONE]"/>
    <property type="match status" value="1"/>
</dbReference>
<evidence type="ECO:0000256" key="1">
    <source>
        <dbReference type="SAM" id="MobiDB-lite"/>
    </source>
</evidence>
<feature type="domain" description="Flavodoxin-like" evidence="2">
    <location>
        <begin position="3"/>
        <end position="171"/>
    </location>
</feature>
<dbReference type="GO" id="GO:0010181">
    <property type="term" value="F:FMN binding"/>
    <property type="evidence" value="ECO:0007669"/>
    <property type="project" value="InterPro"/>
</dbReference>
<dbReference type="Proteomes" id="UP000809273">
    <property type="component" value="Unassembled WGS sequence"/>
</dbReference>
<dbReference type="PANTHER" id="PTHR38030:SF2">
    <property type="entry name" value="PROTOPORPHYRINOGEN IX DEHYDROGENASE [QUINONE]"/>
    <property type="match status" value="1"/>
</dbReference>